<accession>A0LDN0</accession>
<dbReference type="Pfam" id="PF13360">
    <property type="entry name" value="PQQ_2"/>
    <property type="match status" value="1"/>
</dbReference>
<keyword evidence="1" id="KW-0732">Signal</keyword>
<gene>
    <name evidence="5" type="ordered locus">Mmc1_3588</name>
</gene>
<dbReference type="HOGENOM" id="CLU_027480_0_1_5"/>
<dbReference type="AlphaFoldDB" id="A0LDN0"/>
<evidence type="ECO:0000313" key="6">
    <source>
        <dbReference type="Proteomes" id="UP000002586"/>
    </source>
</evidence>
<dbReference type="Gene3D" id="2.130.10.10">
    <property type="entry name" value="YVTN repeat-like/Quinoprotein amine dehydrogenase"/>
    <property type="match status" value="1"/>
</dbReference>
<dbReference type="InterPro" id="IPR011047">
    <property type="entry name" value="Quinoprotein_ADH-like_sf"/>
</dbReference>
<dbReference type="PANTHER" id="PTHR34512">
    <property type="entry name" value="CELL SURFACE PROTEIN"/>
    <property type="match status" value="1"/>
</dbReference>
<dbReference type="NCBIfam" id="TIGR03300">
    <property type="entry name" value="assembly_YfgL"/>
    <property type="match status" value="1"/>
</dbReference>
<dbReference type="STRING" id="156889.Mmc1_3588"/>
<dbReference type="eggNOG" id="COG1520">
    <property type="taxonomic scope" value="Bacteria"/>
</dbReference>
<keyword evidence="2" id="KW-0472">Membrane</keyword>
<dbReference type="PANTHER" id="PTHR34512:SF30">
    <property type="entry name" value="OUTER MEMBRANE PROTEIN ASSEMBLY FACTOR BAMB"/>
    <property type="match status" value="1"/>
</dbReference>
<evidence type="ECO:0000313" key="5">
    <source>
        <dbReference type="EMBL" id="ABK46073.1"/>
    </source>
</evidence>
<reference evidence="6" key="1">
    <citation type="journal article" date="2009" name="Appl. Environ. Microbiol.">
        <title>Complete genome sequence of the chemolithoautotrophic marine magnetotactic coccus strain MC-1.</title>
        <authorList>
            <person name="Schubbe S."/>
            <person name="Williams T.J."/>
            <person name="Xie G."/>
            <person name="Kiss H.E."/>
            <person name="Brettin T.S."/>
            <person name="Martinez D."/>
            <person name="Ross C.A."/>
            <person name="Schuler D."/>
            <person name="Cox B.L."/>
            <person name="Nealson K.H."/>
            <person name="Bazylinski D.A."/>
        </authorList>
    </citation>
    <scope>NUCLEOTIDE SEQUENCE [LARGE SCALE GENOMIC DNA]</scope>
    <source>
        <strain evidence="6">ATCC BAA-1437 / JCM 17883 / MC-1</strain>
    </source>
</reference>
<keyword evidence="6" id="KW-1185">Reference proteome</keyword>
<dbReference type="SUPFAM" id="SSF50998">
    <property type="entry name" value="Quinoprotein alcohol dehydrogenase-like"/>
    <property type="match status" value="1"/>
</dbReference>
<reference evidence="5 6" key="2">
    <citation type="journal article" date="2012" name="Int. J. Syst. Evol. Microbiol.">
        <title>Magnetococcus marinus gen. nov., sp. nov., a marine, magnetotactic bacterium that represents a novel lineage (Magnetococcaceae fam. nov.; Magnetococcales ord. nov.) at the base of the Alphaproteobacteria.</title>
        <authorList>
            <person name="Bazylinski D.A."/>
            <person name="Williams T.J."/>
            <person name="Lefevre C.T."/>
            <person name="Berg R.J."/>
            <person name="Zhang C.L."/>
            <person name="Bowser S.S."/>
            <person name="Dean A.J."/>
            <person name="Beveridge T.J."/>
        </authorList>
    </citation>
    <scope>NUCLEOTIDE SEQUENCE [LARGE SCALE GENOMIC DNA]</scope>
    <source>
        <strain evidence="6">ATCC BAA-1437 / JCM 17883 / MC-1</strain>
    </source>
</reference>
<evidence type="ECO:0000256" key="3">
    <source>
        <dbReference type="ARBA" id="ARBA00023237"/>
    </source>
</evidence>
<dbReference type="SMART" id="SM00564">
    <property type="entry name" value="PQQ"/>
    <property type="match status" value="6"/>
</dbReference>
<evidence type="ECO:0000256" key="2">
    <source>
        <dbReference type="ARBA" id="ARBA00023136"/>
    </source>
</evidence>
<keyword evidence="3" id="KW-0998">Cell outer membrane</keyword>
<dbReference type="InterPro" id="IPR017687">
    <property type="entry name" value="BamB"/>
</dbReference>
<dbReference type="InterPro" id="IPR018391">
    <property type="entry name" value="PQQ_b-propeller_rpt"/>
</dbReference>
<evidence type="ECO:0000259" key="4">
    <source>
        <dbReference type="Pfam" id="PF13360"/>
    </source>
</evidence>
<evidence type="ECO:0000256" key="1">
    <source>
        <dbReference type="ARBA" id="ARBA00022729"/>
    </source>
</evidence>
<feature type="domain" description="Pyrrolo-quinoline quinone repeat" evidence="4">
    <location>
        <begin position="88"/>
        <end position="268"/>
    </location>
</feature>
<dbReference type="InterPro" id="IPR015943">
    <property type="entry name" value="WD40/YVTN_repeat-like_dom_sf"/>
</dbReference>
<organism evidence="5 6">
    <name type="scientific">Magnetococcus marinus (strain ATCC BAA-1437 / JCM 17883 / MC-1)</name>
    <dbReference type="NCBI Taxonomy" id="156889"/>
    <lineage>
        <taxon>Bacteria</taxon>
        <taxon>Pseudomonadati</taxon>
        <taxon>Pseudomonadota</taxon>
        <taxon>Magnetococcia</taxon>
        <taxon>Magnetococcales</taxon>
        <taxon>Magnetococcaceae</taxon>
        <taxon>Magnetococcus</taxon>
    </lineage>
</organism>
<dbReference type="Proteomes" id="UP000002586">
    <property type="component" value="Chromosome"/>
</dbReference>
<dbReference type="InterPro" id="IPR002372">
    <property type="entry name" value="PQQ_rpt_dom"/>
</dbReference>
<proteinExistence type="predicted"/>
<dbReference type="EMBL" id="CP000471">
    <property type="protein sequence ID" value="ABK46073.1"/>
    <property type="molecule type" value="Genomic_DNA"/>
</dbReference>
<name>A0LDN0_MAGMM</name>
<protein>
    <submittedName>
        <fullName evidence="5">Pyrrolo-quinoline quinone</fullName>
    </submittedName>
</protein>
<sequence>MRQGAVIALAVCLGGCSTMDSMTNWFGDEGEVVAEQRASLYTEPAPGVGSGLHKQWDRSITGSPETHLLQPRHIAFDGDSLYAAGYRGDLARIQRDRGNVVWKQDLDVELRGGPAVDGVHVYVGTAEGELVAIYQTDGKVAWRAALSSSAVSAPLVHNGLVMVTTLDNRTYAFDVTSGERRWTHSSVPEALTLLGASTPTVLDADTILVGYSSGEVMAVNAMTGLTKWSDNLVQISTQRTELSNLQDVDADPVVANGQLYVVNHRGQLRALLPSNGSHIWHHNVSAIRPPLVMAGRLVVADLEGYLRALNPQDGTLIWKTQVSDGVLTKPVQLGDGLYVGDDAGRLFRLDPLTGRVVGLDQLGQPILSMTVVGEGVALWSNEGDLFWMK</sequence>
<dbReference type="KEGG" id="mgm:Mmc1_3588"/>